<sequence length="208" mass="23342">MYNYLVLATMMVIMMMTLSVTEGQLYLSISSQGVEEFILPDYCFGMEKWVVRNNVAEKRVYDFSDCGVYLHSDNYKIGQDYNGTTYSMANIDDVVFPTNSYWWVSYDNAWGKCNQTIYYTGFYTTGKCIVYDADRPQDGYAIFSCAKNQNMAEAQQFGNDASCSGSPTGGKNFQYNTYCGAWSANQRMGCNTPGKNGPFIVDGSSSSD</sequence>
<feature type="chain" id="PRO_5003319652" evidence="1">
    <location>
        <begin position="24"/>
        <end position="208"/>
    </location>
</feature>
<protein>
    <submittedName>
        <fullName evidence="2">Uncharacterized protein</fullName>
    </submittedName>
</protein>
<dbReference type="EMBL" id="GL883013">
    <property type="protein sequence ID" value="EGG20004.1"/>
    <property type="molecule type" value="Genomic_DNA"/>
</dbReference>
<keyword evidence="3" id="KW-1185">Reference proteome</keyword>
<dbReference type="Proteomes" id="UP000007797">
    <property type="component" value="Unassembled WGS sequence"/>
</dbReference>
<feature type="signal peptide" evidence="1">
    <location>
        <begin position="1"/>
        <end position="23"/>
    </location>
</feature>
<evidence type="ECO:0000256" key="1">
    <source>
        <dbReference type="SAM" id="SignalP"/>
    </source>
</evidence>
<gene>
    <name evidence="2" type="ORF">DFA_07120</name>
</gene>
<accession>F4PVJ0</accession>
<dbReference type="KEGG" id="dfa:DFA_07120"/>
<evidence type="ECO:0000313" key="3">
    <source>
        <dbReference type="Proteomes" id="UP000007797"/>
    </source>
</evidence>
<dbReference type="AlphaFoldDB" id="F4PVJ0"/>
<organism evidence="2 3">
    <name type="scientific">Cavenderia fasciculata</name>
    <name type="common">Slime mold</name>
    <name type="synonym">Dictyostelium fasciculatum</name>
    <dbReference type="NCBI Taxonomy" id="261658"/>
    <lineage>
        <taxon>Eukaryota</taxon>
        <taxon>Amoebozoa</taxon>
        <taxon>Evosea</taxon>
        <taxon>Eumycetozoa</taxon>
        <taxon>Dictyostelia</taxon>
        <taxon>Acytosteliales</taxon>
        <taxon>Cavenderiaceae</taxon>
        <taxon>Cavenderia</taxon>
    </lineage>
</organism>
<name>F4PVJ0_CACFS</name>
<evidence type="ECO:0000313" key="2">
    <source>
        <dbReference type="EMBL" id="EGG20004.1"/>
    </source>
</evidence>
<proteinExistence type="predicted"/>
<dbReference type="GeneID" id="14872215"/>
<dbReference type="RefSeq" id="XP_004366987.1">
    <property type="nucleotide sequence ID" value="XM_004366930.1"/>
</dbReference>
<reference evidence="3" key="1">
    <citation type="journal article" date="2011" name="Genome Res.">
        <title>Phylogeny-wide analysis of social amoeba genomes highlights ancient origins for complex intercellular communication.</title>
        <authorList>
            <person name="Heidel A.J."/>
            <person name="Lawal H.M."/>
            <person name="Felder M."/>
            <person name="Schilde C."/>
            <person name="Helps N.R."/>
            <person name="Tunggal B."/>
            <person name="Rivero F."/>
            <person name="John U."/>
            <person name="Schleicher M."/>
            <person name="Eichinger L."/>
            <person name="Platzer M."/>
            <person name="Noegel A.A."/>
            <person name="Schaap P."/>
            <person name="Gloeckner G."/>
        </authorList>
    </citation>
    <scope>NUCLEOTIDE SEQUENCE [LARGE SCALE GENOMIC DNA]</scope>
    <source>
        <strain evidence="3">SH3</strain>
    </source>
</reference>
<keyword evidence="1" id="KW-0732">Signal</keyword>